<organism evidence="6 7">
    <name type="scientific">Marinobacter excellens LAMA 842</name>
    <dbReference type="NCBI Taxonomy" id="1306954"/>
    <lineage>
        <taxon>Bacteria</taxon>
        <taxon>Pseudomonadati</taxon>
        <taxon>Pseudomonadota</taxon>
        <taxon>Gammaproteobacteria</taxon>
        <taxon>Pseudomonadales</taxon>
        <taxon>Marinobacteraceae</taxon>
        <taxon>Marinobacter</taxon>
    </lineage>
</organism>
<dbReference type="EMBL" id="LOCO01000006">
    <property type="protein sequence ID" value="KXO10434.1"/>
    <property type="molecule type" value="Genomic_DNA"/>
</dbReference>
<evidence type="ECO:0000313" key="6">
    <source>
        <dbReference type="EMBL" id="KXO10434.1"/>
    </source>
</evidence>
<evidence type="ECO:0000256" key="3">
    <source>
        <dbReference type="ARBA" id="ARBA00022989"/>
    </source>
</evidence>
<keyword evidence="7" id="KW-1185">Reference proteome</keyword>
<feature type="transmembrane region" description="Helical" evidence="5">
    <location>
        <begin position="63"/>
        <end position="82"/>
    </location>
</feature>
<protein>
    <recommendedName>
        <fullName evidence="8">Protein-S-isoprenylcysteine methyltransferase</fullName>
    </recommendedName>
</protein>
<evidence type="ECO:0000256" key="1">
    <source>
        <dbReference type="ARBA" id="ARBA00004127"/>
    </source>
</evidence>
<evidence type="ECO:0008006" key="8">
    <source>
        <dbReference type="Google" id="ProtNLM"/>
    </source>
</evidence>
<sequence length="212" mass="24017">MANLLNQNASMDLIEPAVRTFLGIFFLMIGLQFSARTLGLYARMGFSHIHYGARGKATWWHRHIFNVFRAAILLVCLARIFVDLDGWLGVFAWLYHWPVLLAGAVLLLASFTAVNYLQAYMHEDWRSGIAPTADKARLLTQGPYSRSRNPLFLAVMTGQLGFFLALPSAFSLVCLVAGVLVITRQAKEEEKALAQRFGQDYEVYRAKVPRWF</sequence>
<comment type="subcellular location">
    <subcellularLocation>
        <location evidence="1">Endomembrane system</location>
        <topology evidence="1">Multi-pass membrane protein</topology>
    </subcellularLocation>
</comment>
<dbReference type="InterPro" id="IPR007318">
    <property type="entry name" value="Phopholipid_MeTrfase"/>
</dbReference>
<reference evidence="7" key="1">
    <citation type="submission" date="2015-12" db="EMBL/GenBank/DDBJ databases">
        <authorList>
            <person name="Lima A."/>
            <person name="Farahani Zayas N."/>
            <person name="Castro Da Silva M.A."/>
            <person name="Cabral A."/>
            <person name="Pessatti M.L."/>
        </authorList>
    </citation>
    <scope>NUCLEOTIDE SEQUENCE [LARGE SCALE GENOMIC DNA]</scope>
    <source>
        <strain evidence="7">LAMA 842</strain>
    </source>
</reference>
<evidence type="ECO:0000313" key="7">
    <source>
        <dbReference type="Proteomes" id="UP000070282"/>
    </source>
</evidence>
<keyword evidence="3 5" id="KW-1133">Transmembrane helix</keyword>
<name>A0A137SDD7_9GAMM</name>
<gene>
    <name evidence="6" type="ORF">J122_1509</name>
</gene>
<comment type="caution">
    <text evidence="6">The sequence shown here is derived from an EMBL/GenBank/DDBJ whole genome shotgun (WGS) entry which is preliminary data.</text>
</comment>
<keyword evidence="2 5" id="KW-0812">Transmembrane</keyword>
<dbReference type="PANTHER" id="PTHR12714">
    <property type="entry name" value="PROTEIN-S ISOPRENYLCYSTEINE O-METHYLTRANSFERASE"/>
    <property type="match status" value="1"/>
</dbReference>
<evidence type="ECO:0000256" key="5">
    <source>
        <dbReference type="SAM" id="Phobius"/>
    </source>
</evidence>
<feature type="transmembrane region" description="Helical" evidence="5">
    <location>
        <begin position="151"/>
        <end position="182"/>
    </location>
</feature>
<dbReference type="PATRIC" id="fig|1306954.6.peg.3499"/>
<feature type="transmembrane region" description="Helical" evidence="5">
    <location>
        <begin position="20"/>
        <end position="42"/>
    </location>
</feature>
<dbReference type="GO" id="GO:0012505">
    <property type="term" value="C:endomembrane system"/>
    <property type="evidence" value="ECO:0007669"/>
    <property type="project" value="UniProtKB-SubCell"/>
</dbReference>
<dbReference type="GO" id="GO:0016740">
    <property type="term" value="F:transferase activity"/>
    <property type="evidence" value="ECO:0007669"/>
    <property type="project" value="UniProtKB-ARBA"/>
</dbReference>
<proteinExistence type="predicted"/>
<dbReference type="Gene3D" id="1.20.120.1630">
    <property type="match status" value="1"/>
</dbReference>
<dbReference type="AlphaFoldDB" id="A0A137SDD7"/>
<keyword evidence="4 5" id="KW-0472">Membrane</keyword>
<dbReference type="PANTHER" id="PTHR12714:SF9">
    <property type="entry name" value="PROTEIN-S-ISOPRENYLCYSTEINE O-METHYLTRANSFERASE"/>
    <property type="match status" value="1"/>
</dbReference>
<evidence type="ECO:0000256" key="2">
    <source>
        <dbReference type="ARBA" id="ARBA00022692"/>
    </source>
</evidence>
<evidence type="ECO:0000256" key="4">
    <source>
        <dbReference type="ARBA" id="ARBA00023136"/>
    </source>
</evidence>
<accession>A0A137SDD7</accession>
<dbReference type="Proteomes" id="UP000070282">
    <property type="component" value="Unassembled WGS sequence"/>
</dbReference>
<feature type="transmembrane region" description="Helical" evidence="5">
    <location>
        <begin position="94"/>
        <end position="117"/>
    </location>
</feature>
<dbReference type="Pfam" id="PF04191">
    <property type="entry name" value="PEMT"/>
    <property type="match status" value="1"/>
</dbReference>